<evidence type="ECO:0000256" key="1">
    <source>
        <dbReference type="ARBA" id="ARBA00004613"/>
    </source>
</evidence>
<comment type="subcellular location">
    <subcellularLocation>
        <location evidence="1">Secreted</location>
    </subcellularLocation>
</comment>
<dbReference type="Gene3D" id="2.150.10.10">
    <property type="entry name" value="Serralysin-like metalloprotease, C-terminal"/>
    <property type="match status" value="5"/>
</dbReference>
<organism evidence="3 4">
    <name type="scientific">Sphingomonas oligophenolica</name>
    <dbReference type="NCBI Taxonomy" id="301154"/>
    <lineage>
        <taxon>Bacteria</taxon>
        <taxon>Pseudomonadati</taxon>
        <taxon>Pseudomonadota</taxon>
        <taxon>Alphaproteobacteria</taxon>
        <taxon>Sphingomonadales</taxon>
        <taxon>Sphingomonadaceae</taxon>
        <taxon>Sphingomonas</taxon>
    </lineage>
</organism>
<evidence type="ECO:0000256" key="2">
    <source>
        <dbReference type="ARBA" id="ARBA00022525"/>
    </source>
</evidence>
<dbReference type="Pfam" id="PF00353">
    <property type="entry name" value="HemolysinCabind"/>
    <property type="match status" value="10"/>
</dbReference>
<accession>A0A502CB59</accession>
<dbReference type="InterPro" id="IPR018511">
    <property type="entry name" value="Hemolysin-typ_Ca-bd_CS"/>
</dbReference>
<dbReference type="InterPro" id="IPR011049">
    <property type="entry name" value="Serralysin-like_metalloprot_C"/>
</dbReference>
<sequence length="1000" mass="97706">MADIRGGAGADLLVGTADADTITGNGGADTLRGLAGNDTLTGGTAADILDGGTGNDSLTGGDGGDSYYVDSLGDVIVETAAGTGTDIVGASANYRLNAGAAVEVLQYAAAPTTDAGAVALTAGVATGSTAGIVLIGNEFAQNVYGTAGVDTLDGGRNTNPALSDTLTGGAGNDTYVVRNVADTIVEIAGGGTDLVYVSAADLSAQGQALPTYTLTTGAAVEGLSASDQSSTSNLNLTGNDFAQQIIGNAGTNVLTGGANTSEAAGVRDTLTGLGGDDTYQVIATGVAGTETVINETAGNGNDTLTFQTGAATSYTLAADISIETIRLNNTGVVSVAGNNLAQTIFGNTAAANATAETLNGGGGADTLIGGFGNDTYVVDQIDDVVTETGLASDGTTATTDTLVFNGTGVGYKLAETSAIDVMAIGKANNVAGAGDIELATTTNAVLVGNNGAQTIYGNAGNNVLDGGTTLVGGANFDTLRGGAGNDTYRVYSQNDVVDERSYDNTLTVVAGSDGSLNGTDTVFTSATYSLALGAAGAGAAFVENLSAADQSATTAINLTGNLIGNLIVGNAGVNNIDGTQNTVVAANGARVGDTLQGMGGNDAYTINSANDVVIEATGGGTDTIVFGVGYTGTGTALNTYALATNAEVERITMSNGVSTVIGNAFAQRIDGIAAASSTLIGGGGADTLIGGTAVDTYNVSDSLATIQDASAGNLVLYSGATGGYALTAGVSANLGFTTATGTGAITTGTNGTVLVGNEFAQTLQGNSNDNILNGGGGAAGDTLTGYLGNDTYRVYTSNIDANGNIVVGQGDVVVEATGEGTDIVYTSANYGLSANVENLAAASQSDMTTLTLVGNDLNNGIAGSNGNNVLVGGLGNDTLTGLGGADKFHFASANVGNTAAGAVNADFIADFSSAQGDKISLDAGQFTGFGATIDGTEFQMGTVATGTTATILYDASTGRIFYDQDGAGAGAAVLFATVNPGTTLTAADFVLTPAGTLPTP</sequence>
<dbReference type="SUPFAM" id="SSF51120">
    <property type="entry name" value="beta-Roll"/>
    <property type="match status" value="6"/>
</dbReference>
<dbReference type="GO" id="GO:0005576">
    <property type="term" value="C:extracellular region"/>
    <property type="evidence" value="ECO:0007669"/>
    <property type="project" value="UniProtKB-SubCell"/>
</dbReference>
<keyword evidence="4" id="KW-1185">Reference proteome</keyword>
<dbReference type="PANTHER" id="PTHR38340">
    <property type="entry name" value="S-LAYER PROTEIN"/>
    <property type="match status" value="1"/>
</dbReference>
<dbReference type="InterPro" id="IPR001343">
    <property type="entry name" value="Hemolysn_Ca-bd"/>
</dbReference>
<evidence type="ECO:0000313" key="3">
    <source>
        <dbReference type="EMBL" id="TPG10845.1"/>
    </source>
</evidence>
<evidence type="ECO:0000313" key="4">
    <source>
        <dbReference type="Proteomes" id="UP000318413"/>
    </source>
</evidence>
<protein>
    <submittedName>
        <fullName evidence="3">Calcium-binding protein</fullName>
    </submittedName>
</protein>
<dbReference type="AlphaFoldDB" id="A0A502CB59"/>
<gene>
    <name evidence="3" type="ORF">EAH84_12255</name>
</gene>
<proteinExistence type="predicted"/>
<keyword evidence="2" id="KW-0964">Secreted</keyword>
<dbReference type="InterPro" id="IPR050557">
    <property type="entry name" value="RTX_toxin/Mannuronan_C5-epim"/>
</dbReference>
<dbReference type="PROSITE" id="PS00330">
    <property type="entry name" value="HEMOLYSIN_CALCIUM"/>
    <property type="match status" value="2"/>
</dbReference>
<dbReference type="Proteomes" id="UP000318413">
    <property type="component" value="Unassembled WGS sequence"/>
</dbReference>
<comment type="caution">
    <text evidence="3">The sequence shown here is derived from an EMBL/GenBank/DDBJ whole genome shotgun (WGS) entry which is preliminary data.</text>
</comment>
<dbReference type="PRINTS" id="PR00313">
    <property type="entry name" value="CABNDNGRPT"/>
</dbReference>
<dbReference type="PANTHER" id="PTHR38340:SF1">
    <property type="entry name" value="S-LAYER PROTEIN"/>
    <property type="match status" value="1"/>
</dbReference>
<dbReference type="RefSeq" id="WP_140872305.1">
    <property type="nucleotide sequence ID" value="NZ_RCZK01000010.1"/>
</dbReference>
<dbReference type="EMBL" id="RCZK01000010">
    <property type="protein sequence ID" value="TPG10845.1"/>
    <property type="molecule type" value="Genomic_DNA"/>
</dbReference>
<dbReference type="GO" id="GO:0005509">
    <property type="term" value="F:calcium ion binding"/>
    <property type="evidence" value="ECO:0007669"/>
    <property type="project" value="InterPro"/>
</dbReference>
<reference evidence="3 4" key="1">
    <citation type="journal article" date="2019" name="Environ. Microbiol.">
        <title>Species interactions and distinct microbial communities in high Arctic permafrost affected cryosols are associated with the CH4 and CO2 gas fluxes.</title>
        <authorList>
            <person name="Altshuler I."/>
            <person name="Hamel J."/>
            <person name="Turney S."/>
            <person name="Magnuson E."/>
            <person name="Levesque R."/>
            <person name="Greer C."/>
            <person name="Whyte L.G."/>
        </authorList>
    </citation>
    <scope>NUCLEOTIDE SEQUENCE [LARGE SCALE GENOMIC DNA]</scope>
    <source>
        <strain evidence="3 4">S5.1</strain>
    </source>
</reference>
<dbReference type="OrthoDB" id="9809583at2"/>
<name>A0A502CB59_9SPHN</name>